<dbReference type="GO" id="GO:0008270">
    <property type="term" value="F:zinc ion binding"/>
    <property type="evidence" value="ECO:0007669"/>
    <property type="project" value="UniProtKB-KW"/>
</dbReference>
<dbReference type="GO" id="GO:0003906">
    <property type="term" value="F:DNA-(apurinic or apyrimidinic site) endonuclease activity"/>
    <property type="evidence" value="ECO:0007669"/>
    <property type="project" value="TreeGrafter"/>
</dbReference>
<keyword evidence="8" id="KW-0539">Nucleus</keyword>
<dbReference type="GO" id="GO:0008081">
    <property type="term" value="F:phosphoric diester hydrolase activity"/>
    <property type="evidence" value="ECO:0007669"/>
    <property type="project" value="TreeGrafter"/>
</dbReference>
<feature type="site" description="Interaction with DNA substrate" evidence="11">
    <location>
        <position position="279"/>
    </location>
</feature>
<sequence length="474" mass="53256">MLKICSWNINGIRSLSKPLKRHLDALNADVICFQETKATCDLPAEYCRVDGYNAYFAHCKTKSGYSGVCIFCREPVRPISAFDDLCAVVPGSAENINGLRDIDFEGRLVIVQLETSENGRLLSIISVYCPRVDPEKADRVIYRDKFLERLKFTVIKLISGGSHVVIAGDFNICHKPIDHCCLSDYKNLPRGPIEWLDSMLIESQQLEGPRPSVSMVDLFRLAYPERSEAFTCWSVQTGARKTNYGTRIDYILCDKDLVGTFRKGDVVADIMPEVEGSDHCPVWALLPVTVPTGRTSLPPLCTHFWPQCQKRQLQLSSFLKSVALEKKTQTPIGNVVSKRTKVLTNTDSKKRCKQSLLNFCSNTIEISSKSAGINDQAPMRPERDGDACQRCPEFELANRERQNAAAQQWRSLLDCGKKAPKATVPLCVGHREPCVSRQVKRPDSKHRGREFWACARPIGAPTNPLARCNTFIWK</sequence>
<feature type="domain" description="GRF-type" evidence="14">
    <location>
        <begin position="427"/>
        <end position="474"/>
    </location>
</feature>
<dbReference type="Pfam" id="PF03372">
    <property type="entry name" value="Exo_endo_phos"/>
    <property type="match status" value="1"/>
</dbReference>
<dbReference type="NCBIfam" id="TIGR00633">
    <property type="entry name" value="xth"/>
    <property type="match status" value="1"/>
</dbReference>
<dbReference type="EC" id="3.1.-.-" evidence="13"/>
<feature type="binding site" evidence="10">
    <location>
        <position position="169"/>
    </location>
    <ligand>
        <name>Mg(2+)</name>
        <dbReference type="ChEBI" id="CHEBI:18420"/>
        <label>1</label>
    </ligand>
</feature>
<dbReference type="AlphaFoldDB" id="A0A5K3EHN4"/>
<evidence type="ECO:0000256" key="12">
    <source>
        <dbReference type="PROSITE-ProRule" id="PRU01343"/>
    </source>
</evidence>
<dbReference type="GO" id="GO:0005634">
    <property type="term" value="C:nucleus"/>
    <property type="evidence" value="ECO:0007669"/>
    <property type="project" value="TreeGrafter"/>
</dbReference>
<reference evidence="15 16" key="1">
    <citation type="submission" date="2019-11" db="UniProtKB">
        <authorList>
            <consortium name="WormBaseParasite"/>
        </authorList>
    </citation>
    <scope>IDENTIFICATION</scope>
</reference>
<evidence type="ECO:0000313" key="16">
    <source>
        <dbReference type="WBParaSite" id="MCU_000594-RC"/>
    </source>
</evidence>
<keyword evidence="4 12" id="KW-0863">Zinc-finger</keyword>
<evidence type="ECO:0000256" key="3">
    <source>
        <dbReference type="ARBA" id="ARBA00022723"/>
    </source>
</evidence>
<dbReference type="PROSITE" id="PS51435">
    <property type="entry name" value="AP_NUCLEASE_F1_4"/>
    <property type="match status" value="1"/>
</dbReference>
<feature type="site" description="Transition state stabilizer" evidence="11">
    <location>
        <position position="171"/>
    </location>
</feature>
<keyword evidence="6" id="KW-0862">Zinc</keyword>
<feature type="binding site" evidence="10">
    <location>
        <position position="35"/>
    </location>
    <ligand>
        <name>Mg(2+)</name>
        <dbReference type="ChEBI" id="CHEBI:18420"/>
        <label>1</label>
    </ligand>
</feature>
<dbReference type="GO" id="GO:0006284">
    <property type="term" value="P:base-excision repair"/>
    <property type="evidence" value="ECO:0007669"/>
    <property type="project" value="TreeGrafter"/>
</dbReference>
<feature type="site" description="Important for catalytic activity" evidence="11">
    <location>
        <position position="249"/>
    </location>
</feature>
<keyword evidence="10" id="KW-0464">Manganese</keyword>
<feature type="binding site" evidence="10">
    <location>
        <position position="171"/>
    </location>
    <ligand>
        <name>Mg(2+)</name>
        <dbReference type="ChEBI" id="CHEBI:18420"/>
        <label>1</label>
    </ligand>
</feature>
<keyword evidence="13" id="KW-0227">DNA damage</keyword>
<dbReference type="SUPFAM" id="SSF56219">
    <property type="entry name" value="DNase I-like"/>
    <property type="match status" value="1"/>
</dbReference>
<evidence type="ECO:0000256" key="9">
    <source>
        <dbReference type="PIRSR" id="PIRSR604808-1"/>
    </source>
</evidence>
<keyword evidence="13" id="KW-0234">DNA repair</keyword>
<dbReference type="InterPro" id="IPR010666">
    <property type="entry name" value="Znf_GRF"/>
</dbReference>
<evidence type="ECO:0000256" key="11">
    <source>
        <dbReference type="PIRSR" id="PIRSR604808-3"/>
    </source>
</evidence>
<feature type="active site" evidence="9">
    <location>
        <position position="128"/>
    </location>
</feature>
<evidence type="ECO:0000313" key="15">
    <source>
        <dbReference type="WBParaSite" id="MCU_000594-RB"/>
    </source>
</evidence>
<evidence type="ECO:0000256" key="7">
    <source>
        <dbReference type="ARBA" id="ARBA00022842"/>
    </source>
</evidence>
<keyword evidence="3 10" id="KW-0479">Metal-binding</keyword>
<dbReference type="PANTHER" id="PTHR22748">
    <property type="entry name" value="AP ENDONUCLEASE"/>
    <property type="match status" value="1"/>
</dbReference>
<keyword evidence="7 10" id="KW-0460">Magnesium</keyword>
<dbReference type="PANTHER" id="PTHR22748:SF4">
    <property type="entry name" value="DNA-(APURINIC OR APYRIMIDINIC SITE) ENDONUCLEASE 2"/>
    <property type="match status" value="1"/>
</dbReference>
<dbReference type="GO" id="GO:0008311">
    <property type="term" value="F:double-stranded DNA 3'-5' DNA exonuclease activity"/>
    <property type="evidence" value="ECO:0007669"/>
    <property type="project" value="UniProtKB-EC"/>
</dbReference>
<dbReference type="WBParaSite" id="MCU_000594-RB">
    <property type="protein sequence ID" value="MCU_000594-RB"/>
    <property type="gene ID" value="MCU_000594"/>
</dbReference>
<dbReference type="InterPro" id="IPR036691">
    <property type="entry name" value="Endo/exonu/phosph_ase_sf"/>
</dbReference>
<dbReference type="PROSITE" id="PS51999">
    <property type="entry name" value="ZF_GRF"/>
    <property type="match status" value="1"/>
</dbReference>
<keyword evidence="5" id="KW-0378">Hydrolase</keyword>
<evidence type="ECO:0000256" key="2">
    <source>
        <dbReference type="ARBA" id="ARBA00007092"/>
    </source>
</evidence>
<evidence type="ECO:0000256" key="10">
    <source>
        <dbReference type="PIRSR" id="PIRSR604808-2"/>
    </source>
</evidence>
<proteinExistence type="inferred from homology"/>
<feature type="active site" description="Proton donor/acceptor" evidence="9">
    <location>
        <position position="169"/>
    </location>
</feature>
<evidence type="ECO:0000259" key="14">
    <source>
        <dbReference type="PROSITE" id="PS51999"/>
    </source>
</evidence>
<feature type="active site" description="Proton acceptor" evidence="9">
    <location>
        <position position="279"/>
    </location>
</feature>
<evidence type="ECO:0000256" key="1">
    <source>
        <dbReference type="ARBA" id="ARBA00000493"/>
    </source>
</evidence>
<dbReference type="WBParaSite" id="MCU_000594-RC">
    <property type="protein sequence ID" value="MCU_000594-RC"/>
    <property type="gene ID" value="MCU_000594"/>
</dbReference>
<accession>A0A5K3EHN4</accession>
<comment type="similarity">
    <text evidence="2 13">Belongs to the DNA repair enzymes AP/ExoA family.</text>
</comment>
<evidence type="ECO:0000256" key="8">
    <source>
        <dbReference type="ARBA" id="ARBA00023242"/>
    </source>
</evidence>
<evidence type="ECO:0000256" key="5">
    <source>
        <dbReference type="ARBA" id="ARBA00022801"/>
    </source>
</evidence>
<protein>
    <recommendedName>
        <fullName evidence="13">DNA-(apurinic or apyrimidinic site) endonuclease</fullName>
        <ecNumber evidence="13">3.1.-.-</ecNumber>
    </recommendedName>
</protein>
<dbReference type="InterPro" id="IPR005135">
    <property type="entry name" value="Endo/exonuclease/phosphatase"/>
</dbReference>
<dbReference type="InterPro" id="IPR004808">
    <property type="entry name" value="AP_endonuc_1"/>
</dbReference>
<feature type="binding site" evidence="10">
    <location>
        <position position="8"/>
    </location>
    <ligand>
        <name>Mg(2+)</name>
        <dbReference type="ChEBI" id="CHEBI:18420"/>
        <label>1</label>
    </ligand>
</feature>
<organism evidence="15">
    <name type="scientific">Mesocestoides corti</name>
    <name type="common">Flatworm</name>
    <dbReference type="NCBI Taxonomy" id="53468"/>
    <lineage>
        <taxon>Eukaryota</taxon>
        <taxon>Metazoa</taxon>
        <taxon>Spiralia</taxon>
        <taxon>Lophotrochozoa</taxon>
        <taxon>Platyhelminthes</taxon>
        <taxon>Cestoda</taxon>
        <taxon>Eucestoda</taxon>
        <taxon>Cyclophyllidea</taxon>
        <taxon>Mesocestoididae</taxon>
        <taxon>Mesocestoides</taxon>
    </lineage>
</organism>
<evidence type="ECO:0000256" key="13">
    <source>
        <dbReference type="RuleBase" id="RU362131"/>
    </source>
</evidence>
<comment type="cofactor">
    <cofactor evidence="10 13">
        <name>Mg(2+)</name>
        <dbReference type="ChEBI" id="CHEBI:18420"/>
    </cofactor>
    <cofactor evidence="10 13">
        <name>Mn(2+)</name>
        <dbReference type="ChEBI" id="CHEBI:29035"/>
    </cofactor>
    <text evidence="10 13">Probably binds two magnesium or manganese ions per subunit.</text>
</comment>
<name>A0A5K3EHN4_MESCO</name>
<comment type="catalytic activity">
    <reaction evidence="1">
        <text>Exonucleolytic cleavage in the 3'- to 5'-direction to yield nucleoside 5'-phosphates.</text>
        <dbReference type="EC" id="3.1.11.2"/>
    </reaction>
</comment>
<feature type="binding site" evidence="10">
    <location>
        <position position="278"/>
    </location>
    <ligand>
        <name>Mg(2+)</name>
        <dbReference type="ChEBI" id="CHEBI:18420"/>
        <label>1</label>
    </ligand>
</feature>
<evidence type="ECO:0000256" key="6">
    <source>
        <dbReference type="ARBA" id="ARBA00022833"/>
    </source>
</evidence>
<evidence type="ECO:0000256" key="4">
    <source>
        <dbReference type="ARBA" id="ARBA00022771"/>
    </source>
</evidence>
<feature type="binding site" evidence="10">
    <location>
        <position position="279"/>
    </location>
    <ligand>
        <name>Mg(2+)</name>
        <dbReference type="ChEBI" id="CHEBI:18420"/>
        <label>1</label>
    </ligand>
</feature>
<dbReference type="Gene3D" id="3.60.10.10">
    <property type="entry name" value="Endonuclease/exonuclease/phosphatase"/>
    <property type="match status" value="1"/>
</dbReference>